<dbReference type="Proteomes" id="UP000499080">
    <property type="component" value="Unassembled WGS sequence"/>
</dbReference>
<evidence type="ECO:0000313" key="1">
    <source>
        <dbReference type="EMBL" id="GBN49707.1"/>
    </source>
</evidence>
<proteinExistence type="predicted"/>
<name>A0A4Y2PHQ4_ARAVE</name>
<reference evidence="1 2" key="1">
    <citation type="journal article" date="2019" name="Sci. Rep.">
        <title>Orb-weaving spider Araneus ventricosus genome elucidates the spidroin gene catalogue.</title>
        <authorList>
            <person name="Kono N."/>
            <person name="Nakamura H."/>
            <person name="Ohtoshi R."/>
            <person name="Moran D.A.P."/>
            <person name="Shinohara A."/>
            <person name="Yoshida Y."/>
            <person name="Fujiwara M."/>
            <person name="Mori M."/>
            <person name="Tomita M."/>
            <person name="Arakawa K."/>
        </authorList>
    </citation>
    <scope>NUCLEOTIDE SEQUENCE [LARGE SCALE GENOMIC DNA]</scope>
</reference>
<organism evidence="1 2">
    <name type="scientific">Araneus ventricosus</name>
    <name type="common">Orbweaver spider</name>
    <name type="synonym">Epeira ventricosa</name>
    <dbReference type="NCBI Taxonomy" id="182803"/>
    <lineage>
        <taxon>Eukaryota</taxon>
        <taxon>Metazoa</taxon>
        <taxon>Ecdysozoa</taxon>
        <taxon>Arthropoda</taxon>
        <taxon>Chelicerata</taxon>
        <taxon>Arachnida</taxon>
        <taxon>Araneae</taxon>
        <taxon>Araneomorphae</taxon>
        <taxon>Entelegynae</taxon>
        <taxon>Araneoidea</taxon>
        <taxon>Araneidae</taxon>
        <taxon>Araneus</taxon>
    </lineage>
</organism>
<sequence>MRGNAFPDSVWKVKWQPFRNLLCYLGNLSIKSFIIRCMSQAGEVVKRTLSNTKSTFKLPNLIPEKKTRSLLENLLKIHHIHNGYSILSNFSVKTQQPGLLGPVPFCSISKLFYIRRPPKSSNFDYKCVINSLLSL</sequence>
<evidence type="ECO:0000313" key="2">
    <source>
        <dbReference type="Proteomes" id="UP000499080"/>
    </source>
</evidence>
<comment type="caution">
    <text evidence="1">The sequence shown here is derived from an EMBL/GenBank/DDBJ whole genome shotgun (WGS) entry which is preliminary data.</text>
</comment>
<gene>
    <name evidence="1" type="ORF">AVEN_263053_1</name>
</gene>
<dbReference type="EMBL" id="BGPR01011119">
    <property type="protein sequence ID" value="GBN49707.1"/>
    <property type="molecule type" value="Genomic_DNA"/>
</dbReference>
<protein>
    <submittedName>
        <fullName evidence="1">Uncharacterized protein</fullName>
    </submittedName>
</protein>
<dbReference type="AlphaFoldDB" id="A0A4Y2PHQ4"/>
<accession>A0A4Y2PHQ4</accession>
<keyword evidence="2" id="KW-1185">Reference proteome</keyword>